<dbReference type="PROSITE" id="PS52035">
    <property type="entry name" value="PEPTIDASE_M14"/>
    <property type="match status" value="1"/>
</dbReference>
<protein>
    <recommendedName>
        <fullName evidence="9">Peptidase M14 domain-containing protein</fullName>
    </recommendedName>
</protein>
<evidence type="ECO:0000256" key="3">
    <source>
        <dbReference type="ARBA" id="ARBA00022670"/>
    </source>
</evidence>
<dbReference type="Gene3D" id="3.40.630.10">
    <property type="entry name" value="Zn peptidases"/>
    <property type="match status" value="1"/>
</dbReference>
<dbReference type="SMART" id="SM00631">
    <property type="entry name" value="Zn_pept"/>
    <property type="match status" value="1"/>
</dbReference>
<keyword evidence="6" id="KW-0482">Metalloprotease</keyword>
<feature type="active site" description="Proton donor/acceptor" evidence="7">
    <location>
        <position position="263"/>
    </location>
</feature>
<comment type="cofactor">
    <cofactor evidence="1">
        <name>Zn(2+)</name>
        <dbReference type="ChEBI" id="CHEBI:29105"/>
    </cofactor>
</comment>
<evidence type="ECO:0000256" key="5">
    <source>
        <dbReference type="ARBA" id="ARBA00022833"/>
    </source>
</evidence>
<dbReference type="Proteomes" id="UP000178170">
    <property type="component" value="Unassembled WGS sequence"/>
</dbReference>
<name>A0A1G2QYM7_9BACT</name>
<dbReference type="SUPFAM" id="SSF53187">
    <property type="entry name" value="Zn-dependent exopeptidases"/>
    <property type="match status" value="1"/>
</dbReference>
<gene>
    <name evidence="10" type="ORF">A2843_02690</name>
</gene>
<evidence type="ECO:0000313" key="10">
    <source>
        <dbReference type="EMBL" id="OHA64931.1"/>
    </source>
</evidence>
<proteinExistence type="inferred from homology"/>
<evidence type="ECO:0000256" key="8">
    <source>
        <dbReference type="SAM" id="Phobius"/>
    </source>
</evidence>
<dbReference type="AlphaFoldDB" id="A0A1G2QYM7"/>
<comment type="similarity">
    <text evidence="2 7">Belongs to the peptidase M14 family.</text>
</comment>
<evidence type="ECO:0000259" key="9">
    <source>
        <dbReference type="PROSITE" id="PS52035"/>
    </source>
</evidence>
<keyword evidence="8" id="KW-0472">Membrane</keyword>
<dbReference type="PANTHER" id="PTHR11705">
    <property type="entry name" value="PROTEASE FAMILY M14 CARBOXYPEPTIDASE A,B"/>
    <property type="match status" value="1"/>
</dbReference>
<sequence>MRTKQLVIGVFALAMVGIGVFVFISWQSEPAPLESVEQEETEPKYQAIGTSVQGRKIEAYTYGDGDTHLLFVGGVHGGYEWNSVLLTYAFMDYLDANPEVAPDNLTVTVIPSANPDGVYEVVGKEGRFTAAEVSPSAANGTGRFNASGVDLNRNFPCKWQPEAVWRGNTVSAGSAPFSEPETQALRDFVLEEDPAAVVFWHSQANAVYPAECGGDISSETRDIMNAYAAASGYQAAETFDAYEVTGAADGWLATIGIPTLTVELQTHESIEWERNLAGIKSLFDYYGRGFDRSE</sequence>
<evidence type="ECO:0000256" key="7">
    <source>
        <dbReference type="PROSITE-ProRule" id="PRU01379"/>
    </source>
</evidence>
<keyword evidence="4" id="KW-0378">Hydrolase</keyword>
<evidence type="ECO:0000256" key="4">
    <source>
        <dbReference type="ARBA" id="ARBA00022801"/>
    </source>
</evidence>
<dbReference type="PANTHER" id="PTHR11705:SF143">
    <property type="entry name" value="SLL0236 PROTEIN"/>
    <property type="match status" value="1"/>
</dbReference>
<feature type="transmembrane region" description="Helical" evidence="8">
    <location>
        <begin position="7"/>
        <end position="26"/>
    </location>
</feature>
<comment type="caution">
    <text evidence="10">The sequence shown here is derived from an EMBL/GenBank/DDBJ whole genome shotgun (WGS) entry which is preliminary data.</text>
</comment>
<dbReference type="GO" id="GO:0005615">
    <property type="term" value="C:extracellular space"/>
    <property type="evidence" value="ECO:0007669"/>
    <property type="project" value="TreeGrafter"/>
</dbReference>
<accession>A0A1G2QYM7</accession>
<dbReference type="InterPro" id="IPR000834">
    <property type="entry name" value="Peptidase_M14"/>
</dbReference>
<evidence type="ECO:0000256" key="2">
    <source>
        <dbReference type="ARBA" id="ARBA00005988"/>
    </source>
</evidence>
<keyword evidence="3" id="KW-0645">Protease</keyword>
<reference evidence="10 11" key="1">
    <citation type="journal article" date="2016" name="Nat. Commun.">
        <title>Thousands of microbial genomes shed light on interconnected biogeochemical processes in an aquifer system.</title>
        <authorList>
            <person name="Anantharaman K."/>
            <person name="Brown C.T."/>
            <person name="Hug L.A."/>
            <person name="Sharon I."/>
            <person name="Castelle C.J."/>
            <person name="Probst A.J."/>
            <person name="Thomas B.C."/>
            <person name="Singh A."/>
            <person name="Wilkins M.J."/>
            <person name="Karaoz U."/>
            <person name="Brodie E.L."/>
            <person name="Williams K.H."/>
            <person name="Hubbard S.S."/>
            <person name="Banfield J.F."/>
        </authorList>
    </citation>
    <scope>NUCLEOTIDE SEQUENCE [LARGE SCALE GENOMIC DNA]</scope>
</reference>
<dbReference type="Pfam" id="PF00246">
    <property type="entry name" value="Peptidase_M14"/>
    <property type="match status" value="1"/>
</dbReference>
<feature type="domain" description="Peptidase M14" evidence="9">
    <location>
        <begin position="22"/>
        <end position="286"/>
    </location>
</feature>
<evidence type="ECO:0000313" key="11">
    <source>
        <dbReference type="Proteomes" id="UP000178170"/>
    </source>
</evidence>
<dbReference type="GO" id="GO:0008270">
    <property type="term" value="F:zinc ion binding"/>
    <property type="evidence" value="ECO:0007669"/>
    <property type="project" value="InterPro"/>
</dbReference>
<dbReference type="GO" id="GO:0004181">
    <property type="term" value="F:metallocarboxypeptidase activity"/>
    <property type="evidence" value="ECO:0007669"/>
    <property type="project" value="InterPro"/>
</dbReference>
<organism evidence="10 11">
    <name type="scientific">Candidatus Wildermuthbacteria bacterium RIFCSPHIGHO2_01_FULL_48_27b</name>
    <dbReference type="NCBI Taxonomy" id="1802447"/>
    <lineage>
        <taxon>Bacteria</taxon>
        <taxon>Candidatus Wildermuthiibacteriota</taxon>
    </lineage>
</organism>
<dbReference type="CDD" id="cd00596">
    <property type="entry name" value="Peptidase_M14_like"/>
    <property type="match status" value="1"/>
</dbReference>
<keyword evidence="8" id="KW-1133">Transmembrane helix</keyword>
<keyword evidence="5" id="KW-0862">Zinc</keyword>
<evidence type="ECO:0000256" key="1">
    <source>
        <dbReference type="ARBA" id="ARBA00001947"/>
    </source>
</evidence>
<keyword evidence="8" id="KW-0812">Transmembrane</keyword>
<dbReference type="GO" id="GO:0006508">
    <property type="term" value="P:proteolysis"/>
    <property type="evidence" value="ECO:0007669"/>
    <property type="project" value="UniProtKB-KW"/>
</dbReference>
<evidence type="ECO:0000256" key="6">
    <source>
        <dbReference type="ARBA" id="ARBA00023049"/>
    </source>
</evidence>
<dbReference type="EMBL" id="MHTS01000005">
    <property type="protein sequence ID" value="OHA64931.1"/>
    <property type="molecule type" value="Genomic_DNA"/>
</dbReference>